<organism evidence="1 2">
    <name type="scientific">Planobispora longispora</name>
    <dbReference type="NCBI Taxonomy" id="28887"/>
    <lineage>
        <taxon>Bacteria</taxon>
        <taxon>Bacillati</taxon>
        <taxon>Actinomycetota</taxon>
        <taxon>Actinomycetes</taxon>
        <taxon>Streptosporangiales</taxon>
        <taxon>Streptosporangiaceae</taxon>
        <taxon>Planobispora</taxon>
    </lineage>
</organism>
<evidence type="ECO:0000313" key="1">
    <source>
        <dbReference type="EMBL" id="GIH79610.1"/>
    </source>
</evidence>
<dbReference type="Proteomes" id="UP000616724">
    <property type="component" value="Unassembled WGS sequence"/>
</dbReference>
<gene>
    <name evidence="1" type="ORF">Plo01_60390</name>
</gene>
<evidence type="ECO:0000313" key="2">
    <source>
        <dbReference type="Proteomes" id="UP000616724"/>
    </source>
</evidence>
<dbReference type="AlphaFoldDB" id="A0A8J3W882"/>
<dbReference type="EMBL" id="BOOH01000049">
    <property type="protein sequence ID" value="GIH79610.1"/>
    <property type="molecule type" value="Genomic_DNA"/>
</dbReference>
<proteinExistence type="predicted"/>
<keyword evidence="2" id="KW-1185">Reference proteome</keyword>
<sequence length="191" mass="21495">MTLDMTLEDQLAALAGLGLGLAPGRSVEELLHSFPREEYEHEPFTLLLFVLGIEVEAEPWGRRFSDRVWNFDTECVEGPGSYVRIARQLCRIAGRPDALTDLRDHVDLGTGEAWIEYTAGGRRRRWTADVDDDWADPLVVSYLMGELEDGDRRFHAMDNGQASVLMLLDDDQARRLNELIGEELVVPALPA</sequence>
<name>A0A8J3W882_9ACTN</name>
<protein>
    <submittedName>
        <fullName evidence="1">Uncharacterized protein</fullName>
    </submittedName>
</protein>
<comment type="caution">
    <text evidence="1">The sequence shown here is derived from an EMBL/GenBank/DDBJ whole genome shotgun (WGS) entry which is preliminary data.</text>
</comment>
<dbReference type="RefSeq" id="WP_203894063.1">
    <property type="nucleotide sequence ID" value="NZ_BOOH01000049.1"/>
</dbReference>
<reference evidence="1 2" key="1">
    <citation type="submission" date="2021-01" db="EMBL/GenBank/DDBJ databases">
        <title>Whole genome shotgun sequence of Planobispora longispora NBRC 13918.</title>
        <authorList>
            <person name="Komaki H."/>
            <person name="Tamura T."/>
        </authorList>
    </citation>
    <scope>NUCLEOTIDE SEQUENCE [LARGE SCALE GENOMIC DNA]</scope>
    <source>
        <strain evidence="1 2">NBRC 13918</strain>
    </source>
</reference>
<accession>A0A8J3W882</accession>